<comment type="caution">
    <text evidence="1">The sequence shown here is derived from an EMBL/GenBank/DDBJ whole genome shotgun (WGS) entry which is preliminary data.</text>
</comment>
<evidence type="ECO:0000313" key="1">
    <source>
        <dbReference type="EMBL" id="KAJ8970505.1"/>
    </source>
</evidence>
<evidence type="ECO:0000313" key="2">
    <source>
        <dbReference type="Proteomes" id="UP001162164"/>
    </source>
</evidence>
<keyword evidence="2" id="KW-1185">Reference proteome</keyword>
<sequence length="296" mass="33525">MTLADGIERSVITHVFNIAIQIKHKRILIDLIAVPEHGDSRPLLGVDFIQQANILPDMKLNCWYFGDDLTTPYAFTEEYPPTEETRTNIDMVSQEIRDDEGSSLTPPEKLELNSLTNLKPAGLLQTPVQSQRFETLSVDLFGPLPETTEGFKWIFIVEDTASHGYIESNNQNPGQDQNFVPQITVFLDRLSETLRIAGETQKRSQDSSKKYANEKRRNVSPFKVGDRVMVDTHTLSRASHSFTSKFAPKRDGPHIIHRVITPTSFEIFKNPRPNSPPGNTIFLHSLPIVVQKTKFL</sequence>
<reference evidence="1" key="1">
    <citation type="journal article" date="2023" name="Insect Mol. Biol.">
        <title>Genome sequencing provides insights into the evolution of gene families encoding plant cell wall-degrading enzymes in longhorned beetles.</title>
        <authorList>
            <person name="Shin N.R."/>
            <person name="Okamura Y."/>
            <person name="Kirsch R."/>
            <person name="Pauchet Y."/>
        </authorList>
    </citation>
    <scope>NUCLEOTIDE SEQUENCE</scope>
    <source>
        <strain evidence="1">MMC_N1</strain>
    </source>
</reference>
<organism evidence="1 2">
    <name type="scientific">Molorchus minor</name>
    <dbReference type="NCBI Taxonomy" id="1323400"/>
    <lineage>
        <taxon>Eukaryota</taxon>
        <taxon>Metazoa</taxon>
        <taxon>Ecdysozoa</taxon>
        <taxon>Arthropoda</taxon>
        <taxon>Hexapoda</taxon>
        <taxon>Insecta</taxon>
        <taxon>Pterygota</taxon>
        <taxon>Neoptera</taxon>
        <taxon>Endopterygota</taxon>
        <taxon>Coleoptera</taxon>
        <taxon>Polyphaga</taxon>
        <taxon>Cucujiformia</taxon>
        <taxon>Chrysomeloidea</taxon>
        <taxon>Cerambycidae</taxon>
        <taxon>Lamiinae</taxon>
        <taxon>Monochamini</taxon>
        <taxon>Molorchus</taxon>
    </lineage>
</organism>
<dbReference type="EMBL" id="JAPWTJ010001614">
    <property type="protein sequence ID" value="KAJ8970505.1"/>
    <property type="molecule type" value="Genomic_DNA"/>
</dbReference>
<name>A0ABQ9J0P8_9CUCU</name>
<proteinExistence type="predicted"/>
<protein>
    <submittedName>
        <fullName evidence="1">Uncharacterized protein</fullName>
    </submittedName>
</protein>
<dbReference type="Proteomes" id="UP001162164">
    <property type="component" value="Unassembled WGS sequence"/>
</dbReference>
<gene>
    <name evidence="1" type="ORF">NQ317_009523</name>
</gene>
<accession>A0ABQ9J0P8</accession>